<dbReference type="EMBL" id="CP036279">
    <property type="protein sequence ID" value="QDU60972.1"/>
    <property type="molecule type" value="Genomic_DNA"/>
</dbReference>
<reference evidence="2 3" key="1">
    <citation type="submission" date="2019-02" db="EMBL/GenBank/DDBJ databases">
        <title>Deep-cultivation of Planctomycetes and their phenomic and genomic characterization uncovers novel biology.</title>
        <authorList>
            <person name="Wiegand S."/>
            <person name="Jogler M."/>
            <person name="Boedeker C."/>
            <person name="Pinto D."/>
            <person name="Vollmers J."/>
            <person name="Rivas-Marin E."/>
            <person name="Kohn T."/>
            <person name="Peeters S.H."/>
            <person name="Heuer A."/>
            <person name="Rast P."/>
            <person name="Oberbeckmann S."/>
            <person name="Bunk B."/>
            <person name="Jeske O."/>
            <person name="Meyerdierks A."/>
            <person name="Storesund J.E."/>
            <person name="Kallscheuer N."/>
            <person name="Luecker S."/>
            <person name="Lage O.M."/>
            <person name="Pohl T."/>
            <person name="Merkel B.J."/>
            <person name="Hornburger P."/>
            <person name="Mueller R.-W."/>
            <person name="Bruemmer F."/>
            <person name="Labrenz M."/>
            <person name="Spormann A.M."/>
            <person name="Op den Camp H."/>
            <person name="Overmann J."/>
            <person name="Amann R."/>
            <person name="Jetten M.S.M."/>
            <person name="Mascher T."/>
            <person name="Medema M.H."/>
            <person name="Devos D.P."/>
            <person name="Kaster A.-K."/>
            <person name="Ovreas L."/>
            <person name="Rohde M."/>
            <person name="Galperin M.Y."/>
            <person name="Jogler C."/>
        </authorList>
    </citation>
    <scope>NUCLEOTIDE SEQUENCE [LARGE SCALE GENOMIC DNA]</scope>
    <source>
        <strain evidence="2 3">Pan216</strain>
    </source>
</reference>
<keyword evidence="3" id="KW-1185">Reference proteome</keyword>
<dbReference type="Proteomes" id="UP000317093">
    <property type="component" value="Chromosome"/>
</dbReference>
<evidence type="ECO:0000313" key="3">
    <source>
        <dbReference type="Proteomes" id="UP000317093"/>
    </source>
</evidence>
<feature type="region of interest" description="Disordered" evidence="1">
    <location>
        <begin position="158"/>
        <end position="201"/>
    </location>
</feature>
<dbReference type="AlphaFoldDB" id="A0A518B1Z6"/>
<name>A0A518B1Z6_9BACT</name>
<evidence type="ECO:0000313" key="2">
    <source>
        <dbReference type="EMBL" id="QDU60972.1"/>
    </source>
</evidence>
<sequence>MSLSLLECGTPKLTVSRNVVTKWKLLVQKRQGRTTPLTPHSVRWTPKPWMSRRGGETREKQVPNYQNSAPSDSTPRGIQRSDTEKGVIPGHAASAELGNGAEWHNWATKNGTRGFSPNERVTSSPLILKGTRLSSCTLACPPEVTANQPAMPRLRRVRRAPRSRALQARSLRDRDRQRRSGRWLSRHEQATTTLRPRRSGP</sequence>
<protein>
    <submittedName>
        <fullName evidence="2">Uncharacterized protein</fullName>
    </submittedName>
</protein>
<dbReference type="KEGG" id="knv:Pan216_18250"/>
<feature type="compositionally biased region" description="Polar residues" evidence="1">
    <location>
        <begin position="63"/>
        <end position="76"/>
    </location>
</feature>
<organism evidence="2 3">
    <name type="scientific">Kolteria novifilia</name>
    <dbReference type="NCBI Taxonomy" id="2527975"/>
    <lineage>
        <taxon>Bacteria</taxon>
        <taxon>Pseudomonadati</taxon>
        <taxon>Planctomycetota</taxon>
        <taxon>Planctomycetia</taxon>
        <taxon>Kolteriales</taxon>
        <taxon>Kolteriaceae</taxon>
        <taxon>Kolteria</taxon>
    </lineage>
</organism>
<accession>A0A518B1Z6</accession>
<evidence type="ECO:0000256" key="1">
    <source>
        <dbReference type="SAM" id="MobiDB-lite"/>
    </source>
</evidence>
<feature type="region of interest" description="Disordered" evidence="1">
    <location>
        <begin position="31"/>
        <end position="84"/>
    </location>
</feature>
<gene>
    <name evidence="2" type="ORF">Pan216_18250</name>
</gene>
<proteinExistence type="predicted"/>